<name>F7PIH1_9EURY</name>
<gene>
    <name evidence="4" type="ORF">HLRTI_000913</name>
    <name evidence="3" type="ORF">HTIA_2717</name>
</gene>
<reference evidence="3 6" key="3">
    <citation type="journal article" date="2014" name="Environ. Microbiol.">
        <title>Halorhabdus tiamatea: proteogenomics and glycosidase activity measurements identify the first cultivated euryarchaeon from a deep-sea anoxic brine lake as potential polysaccharide degrader.</title>
        <authorList>
            <person name="Werner J."/>
            <person name="Ferrer M."/>
            <person name="Michel G."/>
            <person name="Mann A.J."/>
            <person name="Huang S."/>
            <person name="Juarez S."/>
            <person name="Ciordia S."/>
            <person name="Albar J.P."/>
            <person name="Alcaide M."/>
            <person name="La Cono V."/>
            <person name="Yakimov M.M."/>
            <person name="Antunes A."/>
            <person name="Taborda M."/>
            <person name="Da Costa M.S."/>
            <person name="Amann R.I."/>
            <person name="Gloeckner F.O."/>
            <person name="Golyshina O.V."/>
            <person name="Golyshin P.N."/>
            <person name="Teeling H."/>
        </authorList>
    </citation>
    <scope>NUCLEOTIDE SEQUENCE [LARGE SCALE GENOMIC DNA]</scope>
    <source>
        <strain evidence="6">SARL4B</strain>
        <strain evidence="3">Type strain: SARL4B</strain>
    </source>
</reference>
<dbReference type="AlphaFoldDB" id="F7PIH1"/>
<dbReference type="InterPro" id="IPR058279">
    <property type="entry name" value="DUF7973"/>
</dbReference>
<feature type="transmembrane region" description="Helical" evidence="1">
    <location>
        <begin position="232"/>
        <end position="252"/>
    </location>
</feature>
<reference evidence="4 5" key="1">
    <citation type="journal article" date="2011" name="J. Bacteriol.">
        <title>Genome sequence of Halorhabdus tiamatea, the first archaeon isolated from a deep-sea anoxic brine lake.</title>
        <authorList>
            <person name="Antunes A."/>
            <person name="Alam I."/>
            <person name="Bajic V.B."/>
            <person name="Stingl U."/>
        </authorList>
    </citation>
    <scope>NUCLEOTIDE SEQUENCE [LARGE SCALE GENOMIC DNA]</scope>
    <source>
        <strain evidence="4 5">SARL4B</strain>
    </source>
</reference>
<reference evidence="4 5" key="2">
    <citation type="journal article" date="2013" name="PLoS ONE">
        <title>INDIGO - INtegrated Data Warehouse of MIcrobial GenOmes with Examples from the Red Sea Extremophiles.</title>
        <authorList>
            <person name="Alam I."/>
            <person name="Antunes A."/>
            <person name="Kamau A.A."/>
            <person name="Ba Alawi W."/>
            <person name="Kalkatawi M."/>
            <person name="Stingl U."/>
            <person name="Bajic V.B."/>
        </authorList>
    </citation>
    <scope>NUCLEOTIDE SEQUENCE [LARGE SCALE GENOMIC DNA]</scope>
    <source>
        <strain evidence="4 5">SARL4B</strain>
    </source>
</reference>
<evidence type="ECO:0000313" key="5">
    <source>
        <dbReference type="Proteomes" id="UP000003861"/>
    </source>
</evidence>
<evidence type="ECO:0000259" key="2">
    <source>
        <dbReference type="Pfam" id="PF25928"/>
    </source>
</evidence>
<dbReference type="Proteomes" id="UP000003861">
    <property type="component" value="Unassembled WGS sequence"/>
</dbReference>
<evidence type="ECO:0000313" key="6">
    <source>
        <dbReference type="Proteomes" id="UP000015381"/>
    </source>
</evidence>
<dbReference type="RefSeq" id="WP_008525416.1">
    <property type="nucleotide sequence ID" value="NC_021921.1"/>
</dbReference>
<dbReference type="GeneID" id="23798740"/>
<organism evidence="4 5">
    <name type="scientific">Halorhabdus tiamatea SARL4B</name>
    <dbReference type="NCBI Taxonomy" id="1033806"/>
    <lineage>
        <taxon>Archaea</taxon>
        <taxon>Methanobacteriati</taxon>
        <taxon>Methanobacteriota</taxon>
        <taxon>Stenosarchaea group</taxon>
        <taxon>Halobacteria</taxon>
        <taxon>Halobacteriales</taxon>
        <taxon>Haloarculaceae</taxon>
        <taxon>Halorhabdus</taxon>
    </lineage>
</organism>
<dbReference type="Pfam" id="PF25928">
    <property type="entry name" value="DUF7973"/>
    <property type="match status" value="1"/>
</dbReference>
<keyword evidence="1" id="KW-0472">Membrane</keyword>
<dbReference type="OrthoDB" id="169477at2157"/>
<feature type="transmembrane region" description="Helical" evidence="1">
    <location>
        <begin position="311"/>
        <end position="330"/>
    </location>
</feature>
<dbReference type="Proteomes" id="UP000015381">
    <property type="component" value="Chromosome I"/>
</dbReference>
<feature type="transmembrane region" description="Helical" evidence="1">
    <location>
        <begin position="207"/>
        <end position="226"/>
    </location>
</feature>
<feature type="transmembrane region" description="Helical" evidence="1">
    <location>
        <begin position="6"/>
        <end position="32"/>
    </location>
</feature>
<feature type="transmembrane region" description="Helical" evidence="1">
    <location>
        <begin position="142"/>
        <end position="162"/>
    </location>
</feature>
<proteinExistence type="predicted"/>
<evidence type="ECO:0000313" key="4">
    <source>
        <dbReference type="EMBL" id="ERJ07055.1"/>
    </source>
</evidence>
<keyword evidence="6" id="KW-1185">Reference proteome</keyword>
<evidence type="ECO:0000313" key="3">
    <source>
        <dbReference type="EMBL" id="CCQ34821.1"/>
    </source>
</evidence>
<feature type="transmembrane region" description="Helical" evidence="1">
    <location>
        <begin position="109"/>
        <end position="130"/>
    </location>
</feature>
<dbReference type="PATRIC" id="fig|1033806.12.peg.2705"/>
<evidence type="ECO:0000256" key="1">
    <source>
        <dbReference type="SAM" id="Phobius"/>
    </source>
</evidence>
<protein>
    <submittedName>
        <fullName evidence="3">Conserved hypothetical membrane protein</fullName>
    </submittedName>
</protein>
<feature type="domain" description="DUF7973" evidence="2">
    <location>
        <begin position="4"/>
        <end position="334"/>
    </location>
</feature>
<dbReference type="eggNOG" id="arCOG04584">
    <property type="taxonomic scope" value="Archaea"/>
</dbReference>
<sequence>MVADTGYFAIEILVVAFAGGAIGAAVGGMAALSLSGLALVVGEVANAASGAATGSPAALGLTSLVGYGPALGPHVAFAGGVAAAAYLGRHEDADSFAYHRAKDVFTPNGAQVDALLAGGAFGVIGYWLAALSRTLGLPVDPVMASVVVSGLLARIAFGYPLVGFIRDGLLDVSPSERGEIRTALDGTEEGEGTRLAVEPWAPQQHRWLQQALLGVVVGVFAAYVTYVTQRYYLAFGIAMVTLAITVAGVDRLPIVHHIAFPAGIAALSMPAHGIEVALALGVGFGIASALIAELGGRLLYAHADTHVDPPAIAITVTTLAIGLLTTVGIFEQGLIPAL</sequence>
<keyword evidence="1" id="KW-0812">Transmembrane</keyword>
<dbReference type="HOGENOM" id="CLU_077325_0_0_2"/>
<dbReference type="KEGG" id="hti:HTIA_2717"/>
<dbReference type="STRING" id="1033806.HTIA_2717"/>
<keyword evidence="1" id="KW-1133">Transmembrane helix</keyword>
<dbReference type="EMBL" id="HF571520">
    <property type="protein sequence ID" value="CCQ34821.1"/>
    <property type="molecule type" value="Genomic_DNA"/>
</dbReference>
<feature type="transmembrane region" description="Helical" evidence="1">
    <location>
        <begin position="264"/>
        <end position="291"/>
    </location>
</feature>
<accession>F7PIH1</accession>
<dbReference type="EMBL" id="AFNT02000007">
    <property type="protein sequence ID" value="ERJ07055.1"/>
    <property type="molecule type" value="Genomic_DNA"/>
</dbReference>